<feature type="chain" id="PRO_5045460032" evidence="1">
    <location>
        <begin position="20"/>
        <end position="125"/>
    </location>
</feature>
<dbReference type="EMBL" id="JBELQA010000006">
    <property type="protein sequence ID" value="MFL9831457.1"/>
    <property type="molecule type" value="Genomic_DNA"/>
</dbReference>
<reference evidence="2 3" key="1">
    <citation type="submission" date="2024-06" db="EMBL/GenBank/DDBJ databases">
        <authorList>
            <person name="Kaempfer P."/>
            <person name="Viver T."/>
        </authorList>
    </citation>
    <scope>NUCLEOTIDE SEQUENCE [LARGE SCALE GENOMIC DNA]</scope>
    <source>
        <strain evidence="2 3">ST-87</strain>
    </source>
</reference>
<comment type="caution">
    <text evidence="2">The sequence shown here is derived from an EMBL/GenBank/DDBJ whole genome shotgun (WGS) entry which is preliminary data.</text>
</comment>
<accession>A0ABW8XVT7</accession>
<keyword evidence="3" id="KW-1185">Reference proteome</keyword>
<gene>
    <name evidence="2" type="ORF">ABS764_11410</name>
</gene>
<proteinExistence type="predicted"/>
<sequence length="125" mass="14296">MKKLFLLPLLLIIVSCYNAEHNCADFKTGKFRFEHEVDGVKKVTLFERNDSIEIETFEGKTDTASIRWVNDCEYVLKKLHPKNMAEEKAIGMKILTTSKNSYTFEFGIVGSDQKQRGTVTKVGEL</sequence>
<organism evidence="2 3">
    <name type="scientific">Flavobacterium plantiphilum</name>
    <dbReference type="NCBI Taxonomy" id="3163297"/>
    <lineage>
        <taxon>Bacteria</taxon>
        <taxon>Pseudomonadati</taxon>
        <taxon>Bacteroidota</taxon>
        <taxon>Flavobacteriia</taxon>
        <taxon>Flavobacteriales</taxon>
        <taxon>Flavobacteriaceae</taxon>
        <taxon>Flavobacterium</taxon>
    </lineage>
</organism>
<name>A0ABW8XVT7_9FLAO</name>
<evidence type="ECO:0000256" key="1">
    <source>
        <dbReference type="SAM" id="SignalP"/>
    </source>
</evidence>
<dbReference type="PROSITE" id="PS51257">
    <property type="entry name" value="PROKAR_LIPOPROTEIN"/>
    <property type="match status" value="1"/>
</dbReference>
<evidence type="ECO:0000313" key="2">
    <source>
        <dbReference type="EMBL" id="MFL9831457.1"/>
    </source>
</evidence>
<protein>
    <submittedName>
        <fullName evidence="2">DNA topoisomerase IV</fullName>
    </submittedName>
</protein>
<evidence type="ECO:0000313" key="3">
    <source>
        <dbReference type="Proteomes" id="UP001629260"/>
    </source>
</evidence>
<keyword evidence="1" id="KW-0732">Signal</keyword>
<dbReference type="RefSeq" id="WP_408081929.1">
    <property type="nucleotide sequence ID" value="NZ_JBELQA010000006.1"/>
</dbReference>
<feature type="signal peptide" evidence="1">
    <location>
        <begin position="1"/>
        <end position="19"/>
    </location>
</feature>
<dbReference type="Proteomes" id="UP001629260">
    <property type="component" value="Unassembled WGS sequence"/>
</dbReference>